<feature type="region of interest" description="Disordered" evidence="4">
    <location>
        <begin position="1"/>
        <end position="22"/>
    </location>
</feature>
<evidence type="ECO:0000256" key="4">
    <source>
        <dbReference type="SAM" id="MobiDB-lite"/>
    </source>
</evidence>
<reference evidence="7" key="1">
    <citation type="journal article" date="2019" name="Int. J. Syst. Evol. Microbiol.">
        <title>The Global Catalogue of Microorganisms (GCM) 10K type strain sequencing project: providing services to taxonomists for standard genome sequencing and annotation.</title>
        <authorList>
            <consortium name="The Broad Institute Genomics Platform"/>
            <consortium name="The Broad Institute Genome Sequencing Center for Infectious Disease"/>
            <person name="Wu L."/>
            <person name="Ma J."/>
        </authorList>
    </citation>
    <scope>NUCLEOTIDE SEQUENCE [LARGE SCALE GENOMIC DNA]</scope>
    <source>
        <strain evidence="7">JCM 14901</strain>
    </source>
</reference>
<evidence type="ECO:0000259" key="5">
    <source>
        <dbReference type="Pfam" id="PF00532"/>
    </source>
</evidence>
<keyword evidence="3" id="KW-0804">Transcription</keyword>
<comment type="caution">
    <text evidence="6">The sequence shown here is derived from an EMBL/GenBank/DDBJ whole genome shotgun (WGS) entry which is preliminary data.</text>
</comment>
<evidence type="ECO:0000256" key="3">
    <source>
        <dbReference type="ARBA" id="ARBA00023163"/>
    </source>
</evidence>
<proteinExistence type="predicted"/>
<dbReference type="Pfam" id="PF00532">
    <property type="entry name" value="Peripla_BP_1"/>
    <property type="match status" value="1"/>
</dbReference>
<evidence type="ECO:0000313" key="7">
    <source>
        <dbReference type="Proteomes" id="UP001499933"/>
    </source>
</evidence>
<keyword evidence="1" id="KW-0805">Transcription regulation</keyword>
<dbReference type="InterPro" id="IPR028082">
    <property type="entry name" value="Peripla_BP_I"/>
</dbReference>
<evidence type="ECO:0000313" key="6">
    <source>
        <dbReference type="EMBL" id="GAA1964182.1"/>
    </source>
</evidence>
<dbReference type="EMBL" id="BAAAOG010000006">
    <property type="protein sequence ID" value="GAA1964182.1"/>
    <property type="molecule type" value="Genomic_DNA"/>
</dbReference>
<name>A0ABP5CHN8_9MICO</name>
<evidence type="ECO:0000256" key="2">
    <source>
        <dbReference type="ARBA" id="ARBA00023125"/>
    </source>
</evidence>
<dbReference type="PANTHER" id="PTHR30146:SF109">
    <property type="entry name" value="HTH-TYPE TRANSCRIPTIONAL REGULATOR GALS"/>
    <property type="match status" value="1"/>
</dbReference>
<dbReference type="InterPro" id="IPR001761">
    <property type="entry name" value="Peripla_BP/Lac1_sug-bd_dom"/>
</dbReference>
<dbReference type="Proteomes" id="UP001499933">
    <property type="component" value="Unassembled WGS sequence"/>
</dbReference>
<dbReference type="RefSeq" id="WP_344095807.1">
    <property type="nucleotide sequence ID" value="NZ_BAAAOG010000006.1"/>
</dbReference>
<feature type="domain" description="Periplasmic binding protein/LacI sugar binding" evidence="5">
    <location>
        <begin position="32"/>
        <end position="135"/>
    </location>
</feature>
<protein>
    <recommendedName>
        <fullName evidence="5">Periplasmic binding protein/LacI sugar binding domain-containing protein</fullName>
    </recommendedName>
</protein>
<dbReference type="SUPFAM" id="SSF53822">
    <property type="entry name" value="Periplasmic binding protein-like I"/>
    <property type="match status" value="1"/>
</dbReference>
<dbReference type="CDD" id="cd06267">
    <property type="entry name" value="PBP1_LacI_sugar_binding-like"/>
    <property type="match status" value="1"/>
</dbReference>
<dbReference type="PANTHER" id="PTHR30146">
    <property type="entry name" value="LACI-RELATED TRANSCRIPTIONAL REPRESSOR"/>
    <property type="match status" value="1"/>
</dbReference>
<dbReference type="Gene3D" id="3.40.50.2300">
    <property type="match status" value="1"/>
</dbReference>
<evidence type="ECO:0000256" key="1">
    <source>
        <dbReference type="ARBA" id="ARBA00023015"/>
    </source>
</evidence>
<organism evidence="6 7">
    <name type="scientific">Microbacterium deminutum</name>
    <dbReference type="NCBI Taxonomy" id="344164"/>
    <lineage>
        <taxon>Bacteria</taxon>
        <taxon>Bacillati</taxon>
        <taxon>Actinomycetota</taxon>
        <taxon>Actinomycetes</taxon>
        <taxon>Micrococcales</taxon>
        <taxon>Microbacteriaceae</taxon>
        <taxon>Microbacterium</taxon>
    </lineage>
</organism>
<sequence length="143" mass="15427">MIGCEHPARGLPSSDWASQRATREARRYPQRSTFYAAITEAIADAAGRHGYAVALCVSHDDTALDRARLEMLAEHRVAGVLLVPGVATGTQLRQLRMVGARLVLVDRVVDDEAGCSVVMDDIAGGRLATEQLLRSSPKGTLSW</sequence>
<gene>
    <name evidence="6" type="ORF">GCM10009776_28720</name>
</gene>
<accession>A0ABP5CHN8</accession>
<keyword evidence="2" id="KW-0238">DNA-binding</keyword>
<keyword evidence="7" id="KW-1185">Reference proteome</keyword>